<dbReference type="Proteomes" id="UP000006875">
    <property type="component" value="Plasmid pILYOP01"/>
</dbReference>
<dbReference type="AlphaFoldDB" id="E3HCB5"/>
<protein>
    <submittedName>
        <fullName evidence="2">Periplasmic binding protein</fullName>
    </submittedName>
</protein>
<evidence type="ECO:0000259" key="1">
    <source>
        <dbReference type="PROSITE" id="PS50983"/>
    </source>
</evidence>
<keyword evidence="2" id="KW-0614">Plasmid</keyword>
<keyword evidence="3" id="KW-1185">Reference proteome</keyword>
<proteinExistence type="predicted"/>
<dbReference type="KEGG" id="ipo:Ilyop_2618"/>
<accession>E3HCB5</accession>
<sequence length="294" mass="33456">MKFKIAVIWMLITINVFAYEVMEGSKPRKLEKSYQRIISIYPAHTEVILDLGGKSKLVGTVKEKGISERTQGIKGFSYNDSLEKYLSVRPDLVIIRPMYRDKNKNLFKRLESMGITVVSLQPVSYNDLERYWMDIGRLIGRENAGKEYVNKYRKGLESIGVQDRKRKKVFFEARMQNGLYTASKESIAHFIIEKAGGDILTGNEEPLRKGTSTITPVNMEYLISQGSAIDTYLVQQGRMNSRTKEDIKKTPGYSSIKAVKTGSIYMIDEGALSRPTIKILDAMKEIKKILSKQS</sequence>
<dbReference type="GO" id="GO:0071281">
    <property type="term" value="P:cellular response to iron ion"/>
    <property type="evidence" value="ECO:0007669"/>
    <property type="project" value="TreeGrafter"/>
</dbReference>
<dbReference type="OrthoDB" id="9787830at2"/>
<dbReference type="RefSeq" id="WP_013389033.1">
    <property type="nucleotide sequence ID" value="NC_014633.1"/>
</dbReference>
<geneLocation type="plasmid" evidence="2 3">
    <name>pILYOP01</name>
</geneLocation>
<dbReference type="Gene3D" id="3.40.50.1980">
    <property type="entry name" value="Nitrogenase molybdenum iron protein domain"/>
    <property type="match status" value="2"/>
</dbReference>
<dbReference type="Pfam" id="PF01497">
    <property type="entry name" value="Peripla_BP_2"/>
    <property type="match status" value="1"/>
</dbReference>
<name>E3HCB5_ILYPC</name>
<gene>
    <name evidence="2" type="ordered locus">Ilyop_2618</name>
</gene>
<dbReference type="InterPro" id="IPR050902">
    <property type="entry name" value="ABC_Transporter_SBP"/>
</dbReference>
<evidence type="ECO:0000313" key="2">
    <source>
        <dbReference type="EMBL" id="ADO84375.1"/>
    </source>
</evidence>
<dbReference type="PROSITE" id="PS50983">
    <property type="entry name" value="FE_B12_PBP"/>
    <property type="match status" value="1"/>
</dbReference>
<organism evidence="2 3">
    <name type="scientific">Ilyobacter polytropus (strain ATCC 51220 / DSM 2926 / LMG 16218 / CuHBu1)</name>
    <dbReference type="NCBI Taxonomy" id="572544"/>
    <lineage>
        <taxon>Bacteria</taxon>
        <taxon>Fusobacteriati</taxon>
        <taxon>Fusobacteriota</taxon>
        <taxon>Fusobacteriia</taxon>
        <taxon>Fusobacteriales</taxon>
        <taxon>Fusobacteriaceae</taxon>
        <taxon>Ilyobacter</taxon>
    </lineage>
</organism>
<reference evidence="2 3" key="1">
    <citation type="journal article" date="2010" name="Stand. Genomic Sci.">
        <title>Complete genome sequence of Ilyobacter polytropus type strain (CuHbu1).</title>
        <authorList>
            <person name="Sikorski J."/>
            <person name="Chertkov O."/>
            <person name="Lapidus A."/>
            <person name="Nolan M."/>
            <person name="Lucas S."/>
            <person name="Del Rio T.G."/>
            <person name="Tice H."/>
            <person name="Cheng J.F."/>
            <person name="Tapia R."/>
            <person name="Han C."/>
            <person name="Goodwin L."/>
            <person name="Pitluck S."/>
            <person name="Liolios K."/>
            <person name="Ivanova N."/>
            <person name="Mavromatis K."/>
            <person name="Mikhailova N."/>
            <person name="Pati A."/>
            <person name="Chen A."/>
            <person name="Palaniappan K."/>
            <person name="Land M."/>
            <person name="Hauser L."/>
            <person name="Chang Y.J."/>
            <person name="Jeffries C.D."/>
            <person name="Brambilla E."/>
            <person name="Yasawong M."/>
            <person name="Rohde M."/>
            <person name="Pukall R."/>
            <person name="Spring S."/>
            <person name="Goker M."/>
            <person name="Woyke T."/>
            <person name="Bristow J."/>
            <person name="Eisen J.A."/>
            <person name="Markowitz V."/>
            <person name="Hugenholtz P."/>
            <person name="Kyrpides N.C."/>
            <person name="Klenk H.P."/>
        </authorList>
    </citation>
    <scope>NUCLEOTIDE SEQUENCE [LARGE SCALE GENOMIC DNA]</scope>
    <source>
        <strain evidence="3">ATCC 51220 / DSM 2926 / LMG 16218 / CuHBu1</strain>
        <plasmid evidence="3">pILYOP01</plasmid>
    </source>
</reference>
<dbReference type="InterPro" id="IPR002491">
    <property type="entry name" value="ABC_transptr_periplasmic_BD"/>
</dbReference>
<dbReference type="PANTHER" id="PTHR30535">
    <property type="entry name" value="VITAMIN B12-BINDING PROTEIN"/>
    <property type="match status" value="1"/>
</dbReference>
<dbReference type="PANTHER" id="PTHR30535:SF34">
    <property type="entry name" value="MOLYBDATE-BINDING PROTEIN MOLA"/>
    <property type="match status" value="1"/>
</dbReference>
<feature type="domain" description="Fe/B12 periplasmic-binding" evidence="1">
    <location>
        <begin position="36"/>
        <end position="294"/>
    </location>
</feature>
<dbReference type="SUPFAM" id="SSF53807">
    <property type="entry name" value="Helical backbone' metal receptor"/>
    <property type="match status" value="1"/>
</dbReference>
<dbReference type="EMBL" id="CP002282">
    <property type="protein sequence ID" value="ADO84375.1"/>
    <property type="molecule type" value="Genomic_DNA"/>
</dbReference>
<dbReference type="HOGENOM" id="CLU_038034_2_5_0"/>
<evidence type="ECO:0000313" key="3">
    <source>
        <dbReference type="Proteomes" id="UP000006875"/>
    </source>
</evidence>